<accession>A0A9Q1HEX2</accession>
<reference evidence="1" key="1">
    <citation type="submission" date="2021-10" db="EMBL/GenBank/DDBJ databases">
        <title>Tropical sea cucumber genome reveals ecological adaptation and Cuvierian tubules defense mechanism.</title>
        <authorList>
            <person name="Chen T."/>
        </authorList>
    </citation>
    <scope>NUCLEOTIDE SEQUENCE</scope>
    <source>
        <strain evidence="1">Nanhai2018</strain>
        <tissue evidence="1">Muscle</tissue>
    </source>
</reference>
<evidence type="ECO:0000313" key="1">
    <source>
        <dbReference type="EMBL" id="KAJ8043784.1"/>
    </source>
</evidence>
<sequence>MLCILNEIFPSKILISKNPYSATTVRLYQTQMRCYLHAVVYLIYNNIYLPSSSINFANCVTSEDWGLERCPYLKYQSKGHSFGLRKEEPQLGVGEGVGNRSIHTDRPWIGKRLSYDMNAPGKCVGCRTQFEHNTAHCLFGI</sequence>
<protein>
    <submittedName>
        <fullName evidence="1">Uncharacterized protein</fullName>
    </submittedName>
</protein>
<evidence type="ECO:0000313" key="2">
    <source>
        <dbReference type="Proteomes" id="UP001152320"/>
    </source>
</evidence>
<proteinExistence type="predicted"/>
<organism evidence="1 2">
    <name type="scientific">Holothuria leucospilota</name>
    <name type="common">Black long sea cucumber</name>
    <name type="synonym">Mertensiothuria leucospilota</name>
    <dbReference type="NCBI Taxonomy" id="206669"/>
    <lineage>
        <taxon>Eukaryota</taxon>
        <taxon>Metazoa</taxon>
        <taxon>Echinodermata</taxon>
        <taxon>Eleutherozoa</taxon>
        <taxon>Echinozoa</taxon>
        <taxon>Holothuroidea</taxon>
        <taxon>Aspidochirotacea</taxon>
        <taxon>Aspidochirotida</taxon>
        <taxon>Holothuriidae</taxon>
        <taxon>Holothuria</taxon>
    </lineage>
</organism>
<name>A0A9Q1HEX2_HOLLE</name>
<dbReference type="EMBL" id="JAIZAY010000004">
    <property type="protein sequence ID" value="KAJ8043784.1"/>
    <property type="molecule type" value="Genomic_DNA"/>
</dbReference>
<gene>
    <name evidence="1" type="ORF">HOLleu_11045</name>
</gene>
<keyword evidence="2" id="KW-1185">Reference proteome</keyword>
<dbReference type="Proteomes" id="UP001152320">
    <property type="component" value="Chromosome 4"/>
</dbReference>
<dbReference type="AlphaFoldDB" id="A0A9Q1HEX2"/>
<comment type="caution">
    <text evidence="1">The sequence shown here is derived from an EMBL/GenBank/DDBJ whole genome shotgun (WGS) entry which is preliminary data.</text>
</comment>